<protein>
    <submittedName>
        <fullName evidence="2">Uncharacterized protein</fullName>
    </submittedName>
</protein>
<dbReference type="EMBL" id="LXQA010141668">
    <property type="protein sequence ID" value="MCI24470.1"/>
    <property type="molecule type" value="Genomic_DNA"/>
</dbReference>
<evidence type="ECO:0000313" key="2">
    <source>
        <dbReference type="EMBL" id="MCI24470.1"/>
    </source>
</evidence>
<accession>A0A392QLB9</accession>
<name>A0A392QLB9_9FABA</name>
<dbReference type="AlphaFoldDB" id="A0A392QLB9"/>
<feature type="non-terminal residue" evidence="2">
    <location>
        <position position="121"/>
    </location>
</feature>
<feature type="non-terminal residue" evidence="2">
    <location>
        <position position="1"/>
    </location>
</feature>
<reference evidence="2 3" key="1">
    <citation type="journal article" date="2018" name="Front. Plant Sci.">
        <title>Red Clover (Trifolium pratense) and Zigzag Clover (T. medium) - A Picture of Genomic Similarities and Differences.</title>
        <authorList>
            <person name="Dluhosova J."/>
            <person name="Istvanek J."/>
            <person name="Nedelnik J."/>
            <person name="Repkova J."/>
        </authorList>
    </citation>
    <scope>NUCLEOTIDE SEQUENCE [LARGE SCALE GENOMIC DNA]</scope>
    <source>
        <strain evidence="3">cv. 10/8</strain>
        <tissue evidence="2">Leaf</tissue>
    </source>
</reference>
<proteinExistence type="predicted"/>
<sequence>NYGLTASIDSKNGETEALANAVENLGARRGFGRGRGHGGNQFGNNQAGRGRGNVSLTKDQYNSLMALLERNPVDGTKHATNMVRGESSHCYSAGVAGKYHDHNSKFKNTECEWILDTGATD</sequence>
<comment type="caution">
    <text evidence="2">The sequence shown here is derived from an EMBL/GenBank/DDBJ whole genome shotgun (WGS) entry which is preliminary data.</text>
</comment>
<feature type="region of interest" description="Disordered" evidence="1">
    <location>
        <begin position="29"/>
        <end position="54"/>
    </location>
</feature>
<dbReference type="Proteomes" id="UP000265520">
    <property type="component" value="Unassembled WGS sequence"/>
</dbReference>
<keyword evidence="3" id="KW-1185">Reference proteome</keyword>
<evidence type="ECO:0000256" key="1">
    <source>
        <dbReference type="SAM" id="MobiDB-lite"/>
    </source>
</evidence>
<evidence type="ECO:0000313" key="3">
    <source>
        <dbReference type="Proteomes" id="UP000265520"/>
    </source>
</evidence>
<organism evidence="2 3">
    <name type="scientific">Trifolium medium</name>
    <dbReference type="NCBI Taxonomy" id="97028"/>
    <lineage>
        <taxon>Eukaryota</taxon>
        <taxon>Viridiplantae</taxon>
        <taxon>Streptophyta</taxon>
        <taxon>Embryophyta</taxon>
        <taxon>Tracheophyta</taxon>
        <taxon>Spermatophyta</taxon>
        <taxon>Magnoliopsida</taxon>
        <taxon>eudicotyledons</taxon>
        <taxon>Gunneridae</taxon>
        <taxon>Pentapetalae</taxon>
        <taxon>rosids</taxon>
        <taxon>fabids</taxon>
        <taxon>Fabales</taxon>
        <taxon>Fabaceae</taxon>
        <taxon>Papilionoideae</taxon>
        <taxon>50 kb inversion clade</taxon>
        <taxon>NPAAA clade</taxon>
        <taxon>Hologalegina</taxon>
        <taxon>IRL clade</taxon>
        <taxon>Trifolieae</taxon>
        <taxon>Trifolium</taxon>
    </lineage>
</organism>